<evidence type="ECO:0000313" key="12">
    <source>
        <dbReference type="EMBL" id="EUJ28520.1"/>
    </source>
</evidence>
<evidence type="ECO:0000313" key="13">
    <source>
        <dbReference type="Proteomes" id="UP000019249"/>
    </source>
</evidence>
<dbReference type="NCBIfam" id="TIGR00831">
    <property type="entry name" value="a_cpa1"/>
    <property type="match status" value="1"/>
</dbReference>
<protein>
    <submittedName>
        <fullName evidence="12">Na+/H+ antiporter</fullName>
    </submittedName>
</protein>
<gene>
    <name evidence="12" type="ORF">MFLO_12291</name>
</gene>
<feature type="transmembrane region" description="Helical" evidence="10">
    <location>
        <begin position="274"/>
        <end position="291"/>
    </location>
</feature>
<reference evidence="12 13" key="1">
    <citation type="journal article" date="2014" name="Int. J. Syst. Evol. Microbiol.">
        <title>Listeria floridensis sp. nov., Listeria aquatica sp. nov., Listeria cornellensis sp. nov., Listeria riparia sp. nov. and Listeria grandensis sp. nov., from agricultural and natural environments.</title>
        <authorList>
            <person name="den Bakker H.C."/>
            <person name="Warchocki S."/>
            <person name="Wright E.M."/>
            <person name="Allred A.F."/>
            <person name="Ahlstrom C."/>
            <person name="Manuel C.S."/>
            <person name="Stasiewicz M.J."/>
            <person name="Burrell A."/>
            <person name="Roof S."/>
            <person name="Strawn L."/>
            <person name="Fortes E.D."/>
            <person name="Nightingale K.K."/>
            <person name="Kephart D."/>
            <person name="Wiedmann M."/>
        </authorList>
    </citation>
    <scope>NUCLEOTIDE SEQUENCE [LARGE SCALE GENOMIC DNA]</scope>
    <source>
        <strain evidence="12 13">FSL S10-1187</strain>
    </source>
</reference>
<dbReference type="InterPro" id="IPR004705">
    <property type="entry name" value="Cation/H_exchanger_CPA1_bac"/>
</dbReference>
<dbReference type="EMBL" id="AODF01000028">
    <property type="protein sequence ID" value="EUJ28520.1"/>
    <property type="molecule type" value="Genomic_DNA"/>
</dbReference>
<dbReference type="Gene3D" id="6.10.140.1330">
    <property type="match status" value="1"/>
</dbReference>
<dbReference type="Pfam" id="PF00999">
    <property type="entry name" value="Na_H_Exchanger"/>
    <property type="match status" value="1"/>
</dbReference>
<dbReference type="PANTHER" id="PTHR10110">
    <property type="entry name" value="SODIUM/HYDROGEN EXCHANGER"/>
    <property type="match status" value="1"/>
</dbReference>
<feature type="transmembrane region" description="Helical" evidence="10">
    <location>
        <begin position="311"/>
        <end position="336"/>
    </location>
</feature>
<evidence type="ECO:0000256" key="10">
    <source>
        <dbReference type="RuleBase" id="RU366002"/>
    </source>
</evidence>
<name>A0ABP3AVW8_9LIST</name>
<dbReference type="RefSeq" id="WP_036097989.1">
    <property type="nucleotide sequence ID" value="NZ_AODF01000028.1"/>
</dbReference>
<dbReference type="PANTHER" id="PTHR10110:SF86">
    <property type="entry name" value="SODIUM_HYDROGEN EXCHANGER 7"/>
    <property type="match status" value="1"/>
</dbReference>
<keyword evidence="10" id="KW-0050">Antiport</keyword>
<evidence type="ECO:0000256" key="9">
    <source>
        <dbReference type="ARBA" id="ARBA00023201"/>
    </source>
</evidence>
<keyword evidence="4 10" id="KW-0812">Transmembrane</keyword>
<evidence type="ECO:0000256" key="8">
    <source>
        <dbReference type="ARBA" id="ARBA00023136"/>
    </source>
</evidence>
<feature type="domain" description="Cation/H+ exchanger transmembrane" evidence="11">
    <location>
        <begin position="9"/>
        <end position="414"/>
    </location>
</feature>
<keyword evidence="3 10" id="KW-1003">Cell membrane</keyword>
<proteinExistence type="inferred from homology"/>
<feature type="transmembrane region" description="Helical" evidence="10">
    <location>
        <begin position="390"/>
        <end position="413"/>
    </location>
</feature>
<feature type="transmembrane region" description="Helical" evidence="10">
    <location>
        <begin position="32"/>
        <end position="61"/>
    </location>
</feature>
<comment type="caution">
    <text evidence="12">The sequence shown here is derived from an EMBL/GenBank/DDBJ whole genome shotgun (WGS) entry which is preliminary data.</text>
</comment>
<feature type="transmembrane region" description="Helical" evidence="10">
    <location>
        <begin position="180"/>
        <end position="200"/>
    </location>
</feature>
<evidence type="ECO:0000256" key="2">
    <source>
        <dbReference type="ARBA" id="ARBA00022448"/>
    </source>
</evidence>
<keyword evidence="7 10" id="KW-0406">Ion transport</keyword>
<keyword evidence="9 10" id="KW-0739">Sodium transport</keyword>
<keyword evidence="13" id="KW-1185">Reference proteome</keyword>
<evidence type="ECO:0000256" key="1">
    <source>
        <dbReference type="ARBA" id="ARBA00004651"/>
    </source>
</evidence>
<feature type="transmembrane region" description="Helical" evidence="10">
    <location>
        <begin position="356"/>
        <end position="378"/>
    </location>
</feature>
<sequence>MEMFLFVLLLLFAILVSNLLNRFVPVVSVPLIQIGLGILIALIPLGFELDLNPELFLVMFIAPLLFNDGKRTDKKALWKLRIPILLLALGLVFATVFVIGYFVNWLIPTIPLAAAFALAAALAPTDAVAVSSLSGRIHLPKRIMSLLEGESLINDASGLVSFQFAIAAMVTGTFSLLNASWSFLVIAIGGAVVGIILSLLKFQLLKWVRGLGMEDVTFHMLIEILTPFLIYLAAEEIHVSGILAVVAAGIMHAIERKKADPQLMKLSVVSKSTWSVIIFVLNGLVFLILGTQLPSIIRVVWEDSGISNVQVLSYIVLITLALIILRYVWVSSFWLFNWKFRNGGKKEQKPSIRASVLTSLSGVRGAVTLATALSIPFFLDNGDLFPQRALIIFIASGVILLTLLIATFILPILARDNEVDLGNDRAERATQIWILRKVLRELHEQITPENKAATESVIQQYRRRIHELQQGFNGQNRRMSREEKAKRLEILTWQHEYTQKLLSDGEIKTETAYRYESFLNMKESALKQKFKTKIKTLIGFLKRVLRIVLHPKRFKETRNQIKAAHPKQSEAFKEIRFVRAENEKMVIRKLKAQMNDANMDLISPLITEHKIILERIVQDQTRPTSKEKFEAKVREVELAGMQFERDEIQALFEEGKISRDLARDLRQNLNLLETYTIEEELV</sequence>
<accession>A0ABP3AVW8</accession>
<evidence type="ECO:0000256" key="3">
    <source>
        <dbReference type="ARBA" id="ARBA00022475"/>
    </source>
</evidence>
<comment type="function">
    <text evidence="10">Na(+)/H(+) antiporter that extrudes sodium in exchange for external protons.</text>
</comment>
<dbReference type="InterPro" id="IPR006153">
    <property type="entry name" value="Cation/H_exchanger_TM"/>
</dbReference>
<comment type="similarity">
    <text evidence="10">Belongs to the monovalent cation:proton antiporter 1 (CPA1) transporter (TC 2.A.36) family.</text>
</comment>
<keyword evidence="2 10" id="KW-0813">Transport</keyword>
<feature type="transmembrane region" description="Helical" evidence="10">
    <location>
        <begin position="237"/>
        <end position="254"/>
    </location>
</feature>
<keyword evidence="6 10" id="KW-0915">Sodium</keyword>
<dbReference type="InterPro" id="IPR018422">
    <property type="entry name" value="Cation/H_exchanger_CPA1"/>
</dbReference>
<comment type="subcellular location">
    <subcellularLocation>
        <location evidence="1 10">Cell membrane</location>
        <topology evidence="1 10">Multi-pass membrane protein</topology>
    </subcellularLocation>
</comment>
<dbReference type="Proteomes" id="UP000019249">
    <property type="component" value="Unassembled WGS sequence"/>
</dbReference>
<evidence type="ECO:0000256" key="5">
    <source>
        <dbReference type="ARBA" id="ARBA00022989"/>
    </source>
</evidence>
<keyword evidence="5 10" id="KW-1133">Transmembrane helix</keyword>
<comment type="caution">
    <text evidence="10">Lacks conserved residue(s) required for the propagation of feature annotation.</text>
</comment>
<organism evidence="12 13">
    <name type="scientific">Listeria floridensis FSL S10-1187</name>
    <dbReference type="NCBI Taxonomy" id="1265817"/>
    <lineage>
        <taxon>Bacteria</taxon>
        <taxon>Bacillati</taxon>
        <taxon>Bacillota</taxon>
        <taxon>Bacilli</taxon>
        <taxon>Bacillales</taxon>
        <taxon>Listeriaceae</taxon>
        <taxon>Listeria</taxon>
    </lineage>
</organism>
<evidence type="ECO:0000256" key="6">
    <source>
        <dbReference type="ARBA" id="ARBA00023053"/>
    </source>
</evidence>
<feature type="transmembrane region" description="Helical" evidence="10">
    <location>
        <begin position="109"/>
        <end position="131"/>
    </location>
</feature>
<evidence type="ECO:0000256" key="7">
    <source>
        <dbReference type="ARBA" id="ARBA00023065"/>
    </source>
</evidence>
<evidence type="ECO:0000256" key="4">
    <source>
        <dbReference type="ARBA" id="ARBA00022692"/>
    </source>
</evidence>
<keyword evidence="8 10" id="KW-0472">Membrane</keyword>
<evidence type="ECO:0000259" key="11">
    <source>
        <dbReference type="Pfam" id="PF00999"/>
    </source>
</evidence>
<feature type="transmembrane region" description="Helical" evidence="10">
    <location>
        <begin position="82"/>
        <end position="103"/>
    </location>
</feature>